<keyword evidence="2" id="KW-1185">Reference proteome</keyword>
<dbReference type="Proteomes" id="UP000305041">
    <property type="component" value="Unassembled WGS sequence"/>
</dbReference>
<organism evidence="1 2">
    <name type="scientific">Parasedimentitalea maritima</name>
    <dbReference type="NCBI Taxonomy" id="2578117"/>
    <lineage>
        <taxon>Bacteria</taxon>
        <taxon>Pseudomonadati</taxon>
        <taxon>Pseudomonadota</taxon>
        <taxon>Alphaproteobacteria</taxon>
        <taxon>Rhodobacterales</taxon>
        <taxon>Paracoccaceae</taxon>
        <taxon>Parasedimentitalea</taxon>
    </lineage>
</organism>
<evidence type="ECO:0000313" key="2">
    <source>
        <dbReference type="Proteomes" id="UP000305041"/>
    </source>
</evidence>
<proteinExistence type="predicted"/>
<gene>
    <name evidence="1" type="ORF">FEE96_21560</name>
</gene>
<sequence>MKKGTVELTCDHCGAFNVIHYTEDPTRQHEGAVMCAVCDSELLLWQGKRVYGKAELKGLSS</sequence>
<protein>
    <submittedName>
        <fullName evidence="1">Uncharacterized protein</fullName>
    </submittedName>
</protein>
<reference evidence="1 2" key="1">
    <citation type="submission" date="2019-05" db="EMBL/GenBank/DDBJ databases">
        <title>Draft genome sequence of Pelagicola sp. DSW4-44.</title>
        <authorList>
            <person name="Oh J."/>
        </authorList>
    </citation>
    <scope>NUCLEOTIDE SEQUENCE [LARGE SCALE GENOMIC DNA]</scope>
    <source>
        <strain evidence="1 2">DSW4-44</strain>
    </source>
</reference>
<comment type="caution">
    <text evidence="1">The sequence shown here is derived from an EMBL/GenBank/DDBJ whole genome shotgun (WGS) entry which is preliminary data.</text>
</comment>
<dbReference type="EMBL" id="VAUA01000013">
    <property type="protein sequence ID" value="TLP56552.1"/>
    <property type="molecule type" value="Genomic_DNA"/>
</dbReference>
<accession>A0ABY2UPS9</accession>
<evidence type="ECO:0000313" key="1">
    <source>
        <dbReference type="EMBL" id="TLP56552.1"/>
    </source>
</evidence>
<name>A0ABY2UPS9_9RHOB</name>
<dbReference type="RefSeq" id="WP_138165191.1">
    <property type="nucleotide sequence ID" value="NZ_VAUA01000013.1"/>
</dbReference>